<protein>
    <submittedName>
        <fullName evidence="1">Uncharacterized protein</fullName>
    </submittedName>
</protein>
<keyword evidence="2" id="KW-1185">Reference proteome</keyword>
<gene>
    <name evidence="1" type="ORF">DXN05_00970</name>
</gene>
<dbReference type="EMBL" id="QTJU01000001">
    <property type="protein sequence ID" value="RFM29588.1"/>
    <property type="molecule type" value="Genomic_DNA"/>
</dbReference>
<proteinExistence type="predicted"/>
<dbReference type="Proteomes" id="UP000261284">
    <property type="component" value="Unassembled WGS sequence"/>
</dbReference>
<evidence type="ECO:0000313" key="1">
    <source>
        <dbReference type="EMBL" id="RFM29588.1"/>
    </source>
</evidence>
<dbReference type="AlphaFoldDB" id="A0A3E1NP72"/>
<name>A0A3E1NP72_9BACT</name>
<dbReference type="OrthoDB" id="581614at2"/>
<accession>A0A3E1NP72</accession>
<dbReference type="RefSeq" id="WP_116845345.1">
    <property type="nucleotide sequence ID" value="NZ_QTJU01000001.1"/>
</dbReference>
<reference evidence="1 2" key="1">
    <citation type="submission" date="2018-08" db="EMBL/GenBank/DDBJ databases">
        <title>Chitinophagaceae sp. K23C18032701, a novel bacterium isolated from forest soil.</title>
        <authorList>
            <person name="Wang C."/>
        </authorList>
    </citation>
    <scope>NUCLEOTIDE SEQUENCE [LARGE SCALE GENOMIC DNA]</scope>
    <source>
        <strain evidence="1 2">K23C18032701</strain>
    </source>
</reference>
<organism evidence="1 2">
    <name type="scientific">Deminuibacter soli</name>
    <dbReference type="NCBI Taxonomy" id="2291815"/>
    <lineage>
        <taxon>Bacteria</taxon>
        <taxon>Pseudomonadati</taxon>
        <taxon>Bacteroidota</taxon>
        <taxon>Chitinophagia</taxon>
        <taxon>Chitinophagales</taxon>
        <taxon>Chitinophagaceae</taxon>
        <taxon>Deminuibacter</taxon>
    </lineage>
</organism>
<evidence type="ECO:0000313" key="2">
    <source>
        <dbReference type="Proteomes" id="UP000261284"/>
    </source>
</evidence>
<sequence>MKVSFQILHNYQDNPLKIIGNALHLTMQDDLLMQIDLRSAMDFISLTLNKPLQTGVNFTSFEIDVDTDQYDFSKYDDFLEGLKNRLKATDGFHKLLKYVDEIRADQYVKYYLELAEMEMKMREVFSYIFYNKYSVTGNDLFEEFDAKTAGVEEPKPDELDKRLENKFFYLTFSGYLKFEKPKDVLIKELIPLIQTKEQYEELRAHLNSRGITVEHHVDFLQAVRATLDPIESVRNCIAHNRQIPNRTDANYTRARTELLRFIQEFWAREIQEVSLLNDVNDAEIFAYDNLDDLLSAGEFNEYNNEVVIHDHWQAGNPEYRFNSLEDLRQYLLVKAREISDAAFDAAGNREQLEAMYNNENVVDKVLNRFAKGLIILNWI</sequence>
<comment type="caution">
    <text evidence="1">The sequence shown here is derived from an EMBL/GenBank/DDBJ whole genome shotgun (WGS) entry which is preliminary data.</text>
</comment>